<evidence type="ECO:0000259" key="1">
    <source>
        <dbReference type="PROSITE" id="PS51184"/>
    </source>
</evidence>
<sequence>MTNKRKQGAGGAVMNDDLRRRIAEDLLLGVPRERVIQRLASSGISGALAAAEVERAEKSPYFMAAGRLQARLAKRDWILANRSKMELAELREVPRRDRIDPAEFFRDFYHAHRPVLLTGLIDHWPAMARWNLDSFEAEHGDIEIRVQGDRERDRDYEINSDAHGRNCRFADFIARLRADAPTNDVYMTANNHDHNRRALAPLWRDVGEIPGILAHEPGREGFLWIGPRGTITPWHHDLTNNLLLQVAGTKRVRLASSSALPLMRNSRHCFSDWRSEELGPGPAGDGRPAVMEVDIGPGEALFLPVGWWHHVESLDITIGLSFTGFAADNDFYSYYASYGAL</sequence>
<dbReference type="InterPro" id="IPR003347">
    <property type="entry name" value="JmjC_dom"/>
</dbReference>
<accession>A0ABS7PV93</accession>
<reference evidence="2 3" key="1">
    <citation type="submission" date="2021-08" db="EMBL/GenBank/DDBJ databases">
        <authorList>
            <person name="Tuo L."/>
        </authorList>
    </citation>
    <scope>NUCLEOTIDE SEQUENCE [LARGE SCALE GENOMIC DNA]</scope>
    <source>
        <strain evidence="2 3">JCM 31229</strain>
    </source>
</reference>
<dbReference type="Pfam" id="PF13621">
    <property type="entry name" value="Cupin_8"/>
    <property type="match status" value="1"/>
</dbReference>
<dbReference type="Proteomes" id="UP000706039">
    <property type="component" value="Unassembled WGS sequence"/>
</dbReference>
<protein>
    <submittedName>
        <fullName evidence="2">Cupin-like domain-containing protein</fullName>
    </submittedName>
</protein>
<dbReference type="Gene3D" id="2.60.120.650">
    <property type="entry name" value="Cupin"/>
    <property type="match status" value="1"/>
</dbReference>
<dbReference type="RefSeq" id="WP_222991673.1">
    <property type="nucleotide sequence ID" value="NZ_JAINVV010000009.1"/>
</dbReference>
<evidence type="ECO:0000313" key="3">
    <source>
        <dbReference type="Proteomes" id="UP000706039"/>
    </source>
</evidence>
<dbReference type="SUPFAM" id="SSF51197">
    <property type="entry name" value="Clavaminate synthase-like"/>
    <property type="match status" value="1"/>
</dbReference>
<keyword evidence="3" id="KW-1185">Reference proteome</keyword>
<dbReference type="InterPro" id="IPR041667">
    <property type="entry name" value="Cupin_8"/>
</dbReference>
<name>A0ABS7PV93_9SPHN</name>
<dbReference type="PANTHER" id="PTHR12461">
    <property type="entry name" value="HYPOXIA-INDUCIBLE FACTOR 1 ALPHA INHIBITOR-RELATED"/>
    <property type="match status" value="1"/>
</dbReference>
<organism evidence="2 3">
    <name type="scientific">Sphingomonas colocasiae</name>
    <dbReference type="NCBI Taxonomy" id="1848973"/>
    <lineage>
        <taxon>Bacteria</taxon>
        <taxon>Pseudomonadati</taxon>
        <taxon>Pseudomonadota</taxon>
        <taxon>Alphaproteobacteria</taxon>
        <taxon>Sphingomonadales</taxon>
        <taxon>Sphingomonadaceae</taxon>
        <taxon>Sphingomonas</taxon>
    </lineage>
</organism>
<evidence type="ECO:0000313" key="2">
    <source>
        <dbReference type="EMBL" id="MBY8824580.1"/>
    </source>
</evidence>
<dbReference type="PROSITE" id="PS51184">
    <property type="entry name" value="JMJC"/>
    <property type="match status" value="1"/>
</dbReference>
<dbReference type="PANTHER" id="PTHR12461:SF105">
    <property type="entry name" value="HYPOXIA-INDUCIBLE FACTOR 1-ALPHA INHIBITOR"/>
    <property type="match status" value="1"/>
</dbReference>
<gene>
    <name evidence="2" type="ORF">K7G82_19905</name>
</gene>
<comment type="caution">
    <text evidence="2">The sequence shown here is derived from an EMBL/GenBank/DDBJ whole genome shotgun (WGS) entry which is preliminary data.</text>
</comment>
<proteinExistence type="predicted"/>
<dbReference type="SMART" id="SM00558">
    <property type="entry name" value="JmjC"/>
    <property type="match status" value="1"/>
</dbReference>
<dbReference type="EMBL" id="JAINVV010000009">
    <property type="protein sequence ID" value="MBY8824580.1"/>
    <property type="molecule type" value="Genomic_DNA"/>
</dbReference>
<feature type="domain" description="JmjC" evidence="1">
    <location>
        <begin position="198"/>
        <end position="341"/>
    </location>
</feature>